<reference evidence="2 3" key="1">
    <citation type="submission" date="2015-01" db="EMBL/GenBank/DDBJ databases">
        <title>Evolution of Trichinella species and genotypes.</title>
        <authorList>
            <person name="Korhonen P.K."/>
            <person name="Edoardo P."/>
            <person name="Giuseppe L.R."/>
            <person name="Gasser R.B."/>
        </authorList>
    </citation>
    <scope>NUCLEOTIDE SEQUENCE [LARGE SCALE GENOMIC DNA]</scope>
    <source>
        <strain evidence="2">ISS1029</strain>
    </source>
</reference>
<dbReference type="InterPro" id="IPR006186">
    <property type="entry name" value="Ser/Thr-sp_prot-phosphatase"/>
</dbReference>
<dbReference type="EMBL" id="JYDP01004088">
    <property type="protein sequence ID" value="KRY95163.1"/>
    <property type="molecule type" value="Genomic_DNA"/>
</dbReference>
<accession>A0A0V1GAE2</accession>
<name>A0A0V1GAE2_9BILA</name>
<organism evidence="2 3">
    <name type="scientific">Trichinella zimbabwensis</name>
    <dbReference type="NCBI Taxonomy" id="268475"/>
    <lineage>
        <taxon>Eukaryota</taxon>
        <taxon>Metazoa</taxon>
        <taxon>Ecdysozoa</taxon>
        <taxon>Nematoda</taxon>
        <taxon>Enoplea</taxon>
        <taxon>Dorylaimia</taxon>
        <taxon>Trichinellida</taxon>
        <taxon>Trichinellidae</taxon>
        <taxon>Trichinella</taxon>
    </lineage>
</organism>
<dbReference type="GO" id="GO:0016787">
    <property type="term" value="F:hydrolase activity"/>
    <property type="evidence" value="ECO:0007669"/>
    <property type="project" value="InterPro"/>
</dbReference>
<evidence type="ECO:0000313" key="2">
    <source>
        <dbReference type="EMBL" id="KRY95163.1"/>
    </source>
</evidence>
<dbReference type="Proteomes" id="UP000055024">
    <property type="component" value="Unassembled WGS sequence"/>
</dbReference>
<dbReference type="AlphaFoldDB" id="A0A0V1GAE2"/>
<gene>
    <name evidence="2" type="primary">PPP1CC</name>
    <name evidence="2" type="ORF">T11_10842</name>
</gene>
<keyword evidence="3" id="KW-1185">Reference proteome</keyword>
<dbReference type="Gene3D" id="3.60.21.10">
    <property type="match status" value="1"/>
</dbReference>
<feature type="non-terminal residue" evidence="2">
    <location>
        <position position="51"/>
    </location>
</feature>
<proteinExistence type="predicted"/>
<dbReference type="SUPFAM" id="SSF56300">
    <property type="entry name" value="Metallo-dependent phosphatases"/>
    <property type="match status" value="1"/>
</dbReference>
<feature type="domain" description="Serine/threonine specific protein phosphatases" evidence="1">
    <location>
        <begin position="16"/>
        <end position="21"/>
    </location>
</feature>
<dbReference type="STRING" id="268475.A0A0V1GAE2"/>
<protein>
    <submittedName>
        <fullName evidence="2">Serine/threonine-protein phosphatase PP1-gamma catalytic subunit</fullName>
    </submittedName>
</protein>
<dbReference type="InterPro" id="IPR029052">
    <property type="entry name" value="Metallo-depent_PP-like"/>
</dbReference>
<feature type="non-terminal residue" evidence="2">
    <location>
        <position position="1"/>
    </location>
</feature>
<comment type="caution">
    <text evidence="2">The sequence shown here is derived from an EMBL/GenBank/DDBJ whole genome shotgun (WGS) entry which is preliminary data.</text>
</comment>
<dbReference type="PROSITE" id="PS00125">
    <property type="entry name" value="SER_THR_PHOSPHATASE"/>
    <property type="match status" value="1"/>
</dbReference>
<dbReference type="OrthoDB" id="5826103at2759"/>
<evidence type="ECO:0000313" key="3">
    <source>
        <dbReference type="Proteomes" id="UP000055024"/>
    </source>
</evidence>
<evidence type="ECO:0000259" key="1">
    <source>
        <dbReference type="PROSITE" id="PS00125"/>
    </source>
</evidence>
<sequence length="51" mass="6061">LFLGDYVDRGDNIYLLRGNHETLAVNRGYGFLEEVRHRYSRELYINSRADI</sequence>